<dbReference type="Proteomes" id="UP000663855">
    <property type="component" value="Unassembled WGS sequence"/>
</dbReference>
<reference evidence="1" key="1">
    <citation type="submission" date="2021-02" db="EMBL/GenBank/DDBJ databases">
        <authorList>
            <person name="Nowell W R."/>
        </authorList>
    </citation>
    <scope>NUCLEOTIDE SEQUENCE</scope>
</reference>
<comment type="caution">
    <text evidence="1">The sequence shown here is derived from an EMBL/GenBank/DDBJ whole genome shotgun (WGS) entry which is preliminary data.</text>
</comment>
<dbReference type="AlphaFoldDB" id="A0A815YFY9"/>
<evidence type="ECO:0000313" key="2">
    <source>
        <dbReference type="Proteomes" id="UP000663855"/>
    </source>
</evidence>
<gene>
    <name evidence="1" type="ORF">CJN711_LOCUS31831</name>
</gene>
<evidence type="ECO:0000313" key="1">
    <source>
        <dbReference type="EMBL" id="CAF1569577.1"/>
    </source>
</evidence>
<organism evidence="1 2">
    <name type="scientific">Rotaria magnacalcarata</name>
    <dbReference type="NCBI Taxonomy" id="392030"/>
    <lineage>
        <taxon>Eukaryota</taxon>
        <taxon>Metazoa</taxon>
        <taxon>Spiralia</taxon>
        <taxon>Gnathifera</taxon>
        <taxon>Rotifera</taxon>
        <taxon>Eurotatoria</taxon>
        <taxon>Bdelloidea</taxon>
        <taxon>Philodinida</taxon>
        <taxon>Philodinidae</taxon>
        <taxon>Rotaria</taxon>
    </lineage>
</organism>
<dbReference type="EMBL" id="CAJNOV010015227">
    <property type="protein sequence ID" value="CAF1569577.1"/>
    <property type="molecule type" value="Genomic_DNA"/>
</dbReference>
<accession>A0A815YFY9</accession>
<sequence>MITGKFLLPRQTQPKAKTLARALEQGRSERLPTLSLLQSDKSMLTNDQWMLLTNLFNYFKECPVFSIAQQLIRMSDGFQSSYRMYTSCVEQFLVCIYNTAGTYLHSNDELRNLSFDNRAIMLRSAADNVCCLGSVFIMQHCSLYSQDVFLNAVHRKYEKNSIDIHVWAADFVDSDIVLAKLLISLFDFSENNSLYYSNMSKDLTNLIHILEIQNKYAEVAWKYLLYRYDYCESVKRFLNLFIWLTSINILVAHARTRTLHVNDIDSVIEQTELTFIFDDVDEIVERNE</sequence>
<name>A0A815YFY9_9BILA</name>
<protein>
    <submittedName>
        <fullName evidence="1">Uncharacterized protein</fullName>
    </submittedName>
</protein>
<proteinExistence type="predicted"/>